<dbReference type="InterPro" id="IPR050595">
    <property type="entry name" value="Bact_response_regulator"/>
</dbReference>
<feature type="modified residue" description="4-aspartylphosphate" evidence="3">
    <location>
        <position position="54"/>
    </location>
</feature>
<evidence type="ECO:0000259" key="4">
    <source>
        <dbReference type="PROSITE" id="PS50110"/>
    </source>
</evidence>
<gene>
    <name evidence="5" type="ORF">A3G90_04170</name>
</gene>
<feature type="domain" description="Response regulatory" evidence="4">
    <location>
        <begin position="4"/>
        <end position="123"/>
    </location>
</feature>
<dbReference type="EMBL" id="MFMM01000001">
    <property type="protein sequence ID" value="OGG85224.1"/>
    <property type="molecule type" value="Genomic_DNA"/>
</dbReference>
<organism evidence="5 6">
    <name type="scientific">Candidatus Kaiserbacteria bacterium RIFCSPLOWO2_12_FULL_45_26</name>
    <dbReference type="NCBI Taxonomy" id="1798525"/>
    <lineage>
        <taxon>Bacteria</taxon>
        <taxon>Candidatus Kaiseribacteriota</taxon>
    </lineage>
</organism>
<dbReference type="PROSITE" id="PS50110">
    <property type="entry name" value="RESPONSE_REGULATORY"/>
    <property type="match status" value="1"/>
</dbReference>
<accession>A0A1F6FH84</accession>
<dbReference type="PANTHER" id="PTHR44591">
    <property type="entry name" value="STRESS RESPONSE REGULATOR PROTEIN 1"/>
    <property type="match status" value="1"/>
</dbReference>
<dbReference type="Proteomes" id="UP000177325">
    <property type="component" value="Unassembled WGS sequence"/>
</dbReference>
<dbReference type="InterPro" id="IPR011006">
    <property type="entry name" value="CheY-like_superfamily"/>
</dbReference>
<comment type="caution">
    <text evidence="5">The sequence shown here is derived from an EMBL/GenBank/DDBJ whole genome shotgun (WGS) entry which is preliminary data.</text>
</comment>
<dbReference type="GO" id="GO:0000160">
    <property type="term" value="P:phosphorelay signal transduction system"/>
    <property type="evidence" value="ECO:0007669"/>
    <property type="project" value="UniProtKB-KW"/>
</dbReference>
<name>A0A1F6FH84_9BACT</name>
<dbReference type="SMART" id="SM00448">
    <property type="entry name" value="REC"/>
    <property type="match status" value="1"/>
</dbReference>
<dbReference type="AlphaFoldDB" id="A0A1F6FH84"/>
<dbReference type="CDD" id="cd00156">
    <property type="entry name" value="REC"/>
    <property type="match status" value="1"/>
</dbReference>
<dbReference type="PANTHER" id="PTHR44591:SF14">
    <property type="entry name" value="PROTEIN PILG"/>
    <property type="match status" value="1"/>
</dbReference>
<protein>
    <recommendedName>
        <fullName evidence="4">Response regulatory domain-containing protein</fullName>
    </recommendedName>
</protein>
<evidence type="ECO:0000313" key="5">
    <source>
        <dbReference type="EMBL" id="OGG85224.1"/>
    </source>
</evidence>
<dbReference type="Gene3D" id="3.40.50.2300">
    <property type="match status" value="1"/>
</dbReference>
<proteinExistence type="predicted"/>
<dbReference type="InterPro" id="IPR001789">
    <property type="entry name" value="Sig_transdc_resp-reg_receiver"/>
</dbReference>
<dbReference type="STRING" id="1798525.A3G90_04170"/>
<evidence type="ECO:0000313" key="6">
    <source>
        <dbReference type="Proteomes" id="UP000177325"/>
    </source>
</evidence>
<dbReference type="Pfam" id="PF00072">
    <property type="entry name" value="Response_reg"/>
    <property type="match status" value="1"/>
</dbReference>
<reference evidence="5 6" key="1">
    <citation type="journal article" date="2016" name="Nat. Commun.">
        <title>Thousands of microbial genomes shed light on interconnected biogeochemical processes in an aquifer system.</title>
        <authorList>
            <person name="Anantharaman K."/>
            <person name="Brown C.T."/>
            <person name="Hug L.A."/>
            <person name="Sharon I."/>
            <person name="Castelle C.J."/>
            <person name="Probst A.J."/>
            <person name="Thomas B.C."/>
            <person name="Singh A."/>
            <person name="Wilkins M.J."/>
            <person name="Karaoz U."/>
            <person name="Brodie E.L."/>
            <person name="Williams K.H."/>
            <person name="Hubbard S.S."/>
            <person name="Banfield J.F."/>
        </authorList>
    </citation>
    <scope>NUCLEOTIDE SEQUENCE [LARGE SCALE GENOMIC DNA]</scope>
</reference>
<dbReference type="SUPFAM" id="SSF52172">
    <property type="entry name" value="CheY-like"/>
    <property type="match status" value="1"/>
</dbReference>
<sequence>MAYQILLCEDEEFVARSYKRKLELEGFIVHHAHNGQEAIDMIFGSEKFDLVLMDLMMPLKTGFEVLTEVVDSDNESVKKVPIIVASNLGQIADIEEAKKLGAVDFVVKSNISLKELVLKIRQYLPQ</sequence>
<evidence type="ECO:0000256" key="2">
    <source>
        <dbReference type="ARBA" id="ARBA00023012"/>
    </source>
</evidence>
<evidence type="ECO:0000256" key="3">
    <source>
        <dbReference type="PROSITE-ProRule" id="PRU00169"/>
    </source>
</evidence>
<keyword evidence="1 3" id="KW-0597">Phosphoprotein</keyword>
<keyword evidence="2" id="KW-0902">Two-component regulatory system</keyword>
<evidence type="ECO:0000256" key="1">
    <source>
        <dbReference type="ARBA" id="ARBA00022553"/>
    </source>
</evidence>